<keyword evidence="1" id="KW-0472">Membrane</keyword>
<organism evidence="2 3">
    <name type="scientific">Heterorhabditis bacteriophora</name>
    <name type="common">Entomopathogenic nematode worm</name>
    <dbReference type="NCBI Taxonomy" id="37862"/>
    <lineage>
        <taxon>Eukaryota</taxon>
        <taxon>Metazoa</taxon>
        <taxon>Ecdysozoa</taxon>
        <taxon>Nematoda</taxon>
        <taxon>Chromadorea</taxon>
        <taxon>Rhabditida</taxon>
        <taxon>Rhabditina</taxon>
        <taxon>Rhabditomorpha</taxon>
        <taxon>Strongyloidea</taxon>
        <taxon>Heterorhabditidae</taxon>
        <taxon>Heterorhabditis</taxon>
    </lineage>
</organism>
<evidence type="ECO:0000313" key="3">
    <source>
        <dbReference type="WBParaSite" id="Hba_05250"/>
    </source>
</evidence>
<keyword evidence="1" id="KW-0812">Transmembrane</keyword>
<reference evidence="3" key="1">
    <citation type="submission" date="2016-11" db="UniProtKB">
        <authorList>
            <consortium name="WormBaseParasite"/>
        </authorList>
    </citation>
    <scope>IDENTIFICATION</scope>
</reference>
<dbReference type="WBParaSite" id="Hba_05250">
    <property type="protein sequence ID" value="Hba_05250"/>
    <property type="gene ID" value="Hba_05250"/>
</dbReference>
<evidence type="ECO:0000313" key="2">
    <source>
        <dbReference type="Proteomes" id="UP000095283"/>
    </source>
</evidence>
<feature type="transmembrane region" description="Helical" evidence="1">
    <location>
        <begin position="239"/>
        <end position="257"/>
    </location>
</feature>
<accession>A0A1I7WJQ0</accession>
<protein>
    <submittedName>
        <fullName evidence="3">Signal peptide protein</fullName>
    </submittedName>
</protein>
<keyword evidence="1" id="KW-1133">Transmembrane helix</keyword>
<feature type="transmembrane region" description="Helical" evidence="1">
    <location>
        <begin position="51"/>
        <end position="71"/>
    </location>
</feature>
<dbReference type="AlphaFoldDB" id="A0A1I7WJQ0"/>
<proteinExistence type="predicted"/>
<keyword evidence="2" id="KW-1185">Reference proteome</keyword>
<feature type="transmembrane region" description="Helical" evidence="1">
    <location>
        <begin position="160"/>
        <end position="182"/>
    </location>
</feature>
<name>A0A1I7WJQ0_HETBA</name>
<evidence type="ECO:0000256" key="1">
    <source>
        <dbReference type="SAM" id="Phobius"/>
    </source>
</evidence>
<sequence>MLRNTWLEIIILTNLKYRSWISHHQNRSFYFHIFRFIYFFKRKPILEYNKYAELIILANIFVANGWSFIFYNDTIFLPTPVYCRKTIQSEQQEIHILYYLIDIYRNFIFFHIINVHPSLWPELLRKVFNKSIIRYKATSTYSIIFKQNPEAMELLKIPNIYYIPSSFILKMFVSLCILIFGISGRNTFPLQIINKFIFSSDLLGNHLSHAVHFSETVRTPHCQHPRTAKKVPKSSDNPGISNVFIYLPLFILNAFVFDFCLEKQLLCPDIKRINFQDEPFIYWVLNICKDPSKFLGDGSYCASLYSRNKCFYSYPQRNFDDHIFHLWHSRHYLPNILQHFLPQISLWEIVLCVLKINALDEDFKKVLKKWKSCSVLHKILFFKCKKMWIKFNESKFNCLLEKGQKSRLIDHNQRLLFATASFGRSAALQAYRIAICCVNIIPT</sequence>
<dbReference type="Proteomes" id="UP000095283">
    <property type="component" value="Unplaced"/>
</dbReference>